<dbReference type="SUPFAM" id="SSF55874">
    <property type="entry name" value="ATPase domain of HSP90 chaperone/DNA topoisomerase II/histidine kinase"/>
    <property type="match status" value="1"/>
</dbReference>
<evidence type="ECO:0000259" key="1">
    <source>
        <dbReference type="Pfam" id="PF13020"/>
    </source>
</evidence>
<dbReference type="Pfam" id="PF25794">
    <property type="entry name" value="SACS"/>
    <property type="match status" value="1"/>
</dbReference>
<name>A0ABU5TGK9_9CYAN</name>
<reference evidence="3 4" key="1">
    <citation type="submission" date="2023-12" db="EMBL/GenBank/DDBJ databases">
        <title>Baltic Sea Cyanobacteria.</title>
        <authorList>
            <person name="Delbaje E."/>
            <person name="Fewer D.P."/>
            <person name="Shishido T.K."/>
        </authorList>
    </citation>
    <scope>NUCLEOTIDE SEQUENCE [LARGE SCALE GENOMIC DNA]</scope>
    <source>
        <strain evidence="3 4">UHCC 0370</strain>
    </source>
</reference>
<dbReference type="RefSeq" id="WP_323260951.1">
    <property type="nucleotide sequence ID" value="NZ_JAYGIE010000025.1"/>
</dbReference>
<organism evidence="3 4">
    <name type="scientific">Pseudanabaena galeata UHCC 0370</name>
    <dbReference type="NCBI Taxonomy" id="3110310"/>
    <lineage>
        <taxon>Bacteria</taxon>
        <taxon>Bacillati</taxon>
        <taxon>Cyanobacteriota</taxon>
        <taxon>Cyanophyceae</taxon>
        <taxon>Pseudanabaenales</taxon>
        <taxon>Pseudanabaenaceae</taxon>
        <taxon>Pseudanabaena</taxon>
    </lineage>
</organism>
<dbReference type="EMBL" id="JAYGIE010000025">
    <property type="protein sequence ID" value="MEA5477427.1"/>
    <property type="molecule type" value="Genomic_DNA"/>
</dbReference>
<accession>A0ABU5TGK9</accession>
<dbReference type="PANTHER" id="PTHR32387:SF0">
    <property type="entry name" value="PROTEIN NO VEIN"/>
    <property type="match status" value="1"/>
</dbReference>
<dbReference type="NCBIfam" id="NF047352">
    <property type="entry name" value="P_loop_sacsin"/>
    <property type="match status" value="1"/>
</dbReference>
<sequence length="1336" mass="155617">MTNLSKKFIEKLSQQNSDYTSPESAQNLANSLESLSTDIYTDSQRFVYELLQNADDASSACGNLELAINIVDNYLVVSHNGEPFTQVDIESVCSVGDGNKRGDANKTGFKGIGFKSVFSHSDLVIINSRNYCFRFDKEHWDGYWKDNWGSKEDWEAERTRKQKQKNIKMPWQIIPIWSDLPQELISIKSFNVSTIIRYRDTKKLRKDIVELFANTQILLFLRSKQIKITISENSLTFAIEKITQNGVVILKKESQKISEWLLKTFEIDVDDSIKSLMENDVRIPQKLRESNKTELSFAVQIENDQIKTPENESSLIFTYLPTSVNCGFPFLVNASFLTDAGRQHLHGDLLWNIWLFREIPIRLFTWLSELAESKYKNQILKLIPHEFSSHLSLKSSFNSGRNFAINEIPFIPNDEGQLLRVSEAIFDKTKISDFVGRTVLVNYINSINNNHFDESAFIPRLEPIRTLKNLGLMIFDIHSLESFLTSTTFQDNHHIERNFDLISYLYEQSEHHLSGQEKEDWNYKLKSIPFIFDQLSNLKTPSQIYFPAIEFSSDFDEDEISIIHSEVMLSIESNRGIKSWLETLGIREPTDITFIERTIIADKNYITTENAIKVGRYLFTAHKKGLLTDNLYVNLKQISLLSTENKLIVAQNSYLPEFYEPEFAINAFLRGNIFVSNRYIGQNDLKSEWKRFFLKIGVSENITLTINNLSFVKKRELSIEYLKLIYQEAKTIEQDDLSKRYPRFFDIDTLPNDVQFQPVIEYSSITFLELAEEYYEFSKQLWRQCITVINPADIPQIAHLYWGRFPHNICSVTNYLNWAIENLDVIPTKNGQCLKSKDVFVNHKTIVEIGGKYLPIFDYQGNVPSAWLNYLRFKSSLKLDDYLDILSLISQEKSNDQDLIKENQKRIKTIYQKLADDYLDYVDKLEQWGRNNTILSKNGKSFFKPSELSVITVEGFKGQKLAFCDERNEKVIELLKIFGVSVITEINLDVHGQFERQDLKKKIKEVLPLIAVVSVEKSKNKKDWQTEYSRLDHKLIEASFFEAREIYLSYDNLEEKQPRSSWAKDNYFYYIGEWKKPRVLDGIVETLGRFLGVRHEERHLSILLSDTFEEGVIYLKEKFGDIVLDLIPSEYYPLESVGSVTSDNSLSIADDGVNEEKELAIEYGMKGEDWAKKFYTYLGYKVNQSNEDGYDLLCHKDNDFIKVEVKAITFSRPNIHLTQQEWEQMMNSSNIHSYEIFVFSHNQGNLQELIRCREAWLTLQSVFNKLHSQSKSDYDYGSKKVELLLGLQLNENKSGNDVITNWHRLIKNSNQKSIEKYKYDETMSKFVKTDKFDYSQ</sequence>
<comment type="caution">
    <text evidence="3">The sequence shown here is derived from an EMBL/GenBank/DDBJ whole genome shotgun (WGS) entry which is preliminary data.</text>
</comment>
<protein>
    <submittedName>
        <fullName evidence="3">DUF3883 domain-containing protein</fullName>
    </submittedName>
</protein>
<dbReference type="Pfam" id="PF13020">
    <property type="entry name" value="NOV_C"/>
    <property type="match status" value="1"/>
</dbReference>
<dbReference type="Gene3D" id="3.30.565.10">
    <property type="entry name" value="Histidine kinase-like ATPase, C-terminal domain"/>
    <property type="match status" value="1"/>
</dbReference>
<dbReference type="InterPro" id="IPR024975">
    <property type="entry name" value="NOV_C"/>
</dbReference>
<proteinExistence type="predicted"/>
<dbReference type="InterPro" id="IPR058210">
    <property type="entry name" value="SACS/Nov_dom"/>
</dbReference>
<dbReference type="Proteomes" id="UP001301388">
    <property type="component" value="Unassembled WGS sequence"/>
</dbReference>
<evidence type="ECO:0000313" key="3">
    <source>
        <dbReference type="EMBL" id="MEA5477427.1"/>
    </source>
</evidence>
<feature type="domain" description="Protein NO VEIN C-terminal" evidence="1">
    <location>
        <begin position="1182"/>
        <end position="1238"/>
    </location>
</feature>
<evidence type="ECO:0000259" key="2">
    <source>
        <dbReference type="Pfam" id="PF25794"/>
    </source>
</evidence>
<keyword evidence="4" id="KW-1185">Reference proteome</keyword>
<dbReference type="InterPro" id="IPR036890">
    <property type="entry name" value="HATPase_C_sf"/>
</dbReference>
<feature type="domain" description="Sacsin/Nov" evidence="2">
    <location>
        <begin position="40"/>
        <end position="169"/>
    </location>
</feature>
<gene>
    <name evidence="3" type="ORF">VB774_07320</name>
</gene>
<dbReference type="InterPro" id="IPR052957">
    <property type="entry name" value="Auxin_embryo_med"/>
</dbReference>
<dbReference type="PANTHER" id="PTHR32387">
    <property type="entry name" value="WU:FJ29H11"/>
    <property type="match status" value="1"/>
</dbReference>
<evidence type="ECO:0000313" key="4">
    <source>
        <dbReference type="Proteomes" id="UP001301388"/>
    </source>
</evidence>